<dbReference type="SUPFAM" id="SSF54593">
    <property type="entry name" value="Glyoxalase/Bleomycin resistance protein/Dihydroxybiphenyl dioxygenase"/>
    <property type="match status" value="2"/>
</dbReference>
<evidence type="ECO:0000313" key="2">
    <source>
        <dbReference type="Proteomes" id="UP000198891"/>
    </source>
</evidence>
<evidence type="ECO:0008006" key="3">
    <source>
        <dbReference type="Google" id="ProtNLM"/>
    </source>
</evidence>
<proteinExistence type="predicted"/>
<dbReference type="Gene3D" id="3.10.180.10">
    <property type="entry name" value="2,3-Dihydroxybiphenyl 1,2-Dioxygenase, domain 1"/>
    <property type="match status" value="2"/>
</dbReference>
<reference evidence="1 2" key="1">
    <citation type="submission" date="2016-10" db="EMBL/GenBank/DDBJ databases">
        <authorList>
            <person name="de Groot N.N."/>
        </authorList>
    </citation>
    <scope>NUCLEOTIDE SEQUENCE [LARGE SCALE GENOMIC DNA]</scope>
    <source>
        <strain evidence="1 2">CGMCC 4.3491</strain>
    </source>
</reference>
<dbReference type="EMBL" id="FNPZ01000002">
    <property type="protein sequence ID" value="SDZ14895.1"/>
    <property type="molecule type" value="Genomic_DNA"/>
</dbReference>
<dbReference type="OrthoDB" id="4825162at2"/>
<organism evidence="1 2">
    <name type="scientific">Herbiconiux ginsengi</name>
    <dbReference type="NCBI Taxonomy" id="381665"/>
    <lineage>
        <taxon>Bacteria</taxon>
        <taxon>Bacillati</taxon>
        <taxon>Actinomycetota</taxon>
        <taxon>Actinomycetes</taxon>
        <taxon>Micrococcales</taxon>
        <taxon>Microbacteriaceae</taxon>
        <taxon>Herbiconiux</taxon>
    </lineage>
</organism>
<dbReference type="PANTHER" id="PTHR36503:SF1">
    <property type="entry name" value="BLR2520 PROTEIN"/>
    <property type="match status" value="1"/>
</dbReference>
<protein>
    <recommendedName>
        <fullName evidence="3">Glyoxalase-like domain-containing protein</fullName>
    </recommendedName>
</protein>
<name>A0A1H3QPG0_9MICO</name>
<gene>
    <name evidence="1" type="ORF">SAMN05216554_2641</name>
</gene>
<dbReference type="InterPro" id="IPR029068">
    <property type="entry name" value="Glyas_Bleomycin-R_OHBP_Dase"/>
</dbReference>
<sequence length="216" mass="22110">MTTIDSLILDVPDAAAAEAFYTAAFTQSGLNGRLRVRQAAPGDGAASTATSGFRGYTLSITVFQPATVHAFIDAAVAAGATVLKPVSKSLWGVGGSIQAPDGAIWKVATTAKKNTDPGDRRIDKIVLLIGADDVAASKAFYGQQGLPVGKSFGKYVEFAMPESPVKLGLYSRKALAKDAGVAPEGSGSHRLAIMGDAGAFTDPDGFAWEASVTASA</sequence>
<keyword evidence="2" id="KW-1185">Reference proteome</keyword>
<accession>A0A1H3QPG0</accession>
<dbReference type="Proteomes" id="UP000198891">
    <property type="component" value="Unassembled WGS sequence"/>
</dbReference>
<dbReference type="STRING" id="381665.SAMN05216554_2641"/>
<evidence type="ECO:0000313" key="1">
    <source>
        <dbReference type="EMBL" id="SDZ14895.1"/>
    </source>
</evidence>
<dbReference type="RefSeq" id="WP_092554356.1">
    <property type="nucleotide sequence ID" value="NZ_FNPZ01000002.1"/>
</dbReference>
<dbReference type="AlphaFoldDB" id="A0A1H3QPG0"/>
<dbReference type="PANTHER" id="PTHR36503">
    <property type="entry name" value="BLR2520 PROTEIN"/>
    <property type="match status" value="1"/>
</dbReference>